<accession>A0ACC6KN45</accession>
<evidence type="ECO:0000313" key="2">
    <source>
        <dbReference type="Proteomes" id="UP001252370"/>
    </source>
</evidence>
<comment type="caution">
    <text evidence="1">The sequence shown here is derived from an EMBL/GenBank/DDBJ whole genome shotgun (WGS) entry which is preliminary data.</text>
</comment>
<protein>
    <submittedName>
        <fullName evidence="1">Diguanylate cyclase (GGDEF)-like protein</fullName>
    </submittedName>
</protein>
<name>A0ACC6KN45_9DEIO</name>
<sequence>MSARALKQTAWLFSPATLLLALLMVTFAHTAWILSGAHPDHLRVLLGNLIFFPICLLAAGLTFSLSRRLTGRPRRTWQLFTAGILSWGFGQVIYTALDLTGRPTFPSLADLGYLLLIPCFLAGLLFLPRARHSRLQSLSLLLDVAIIVVAVGDVLWHSHLQALFNGYAGDAFSLLIGMAYPAFDLLLIAVLVTLLVWRPRELASPQMAFLGAGLTLFFAADNLYTFASVQGIYHVTHPMDSLWTFGITSFGVAAYVGLVHPRLPRADARTDGPWPLHLFVPSTALILAYSAFFLTHTILDAPLVDRSMIIVSLLVVIRQFLSLLDNRRLTQALSHQAQHDPLTGLLNRSSVHLELNQKIQAAQQRRAFVGVLFVDLDGMKYVNDAFAHAVGDQVLLEVAHRLRRTTRPADTIARLGGDEFLVAVDVDDTQQLTGIAQRLRTAVAAPIQANGHALHVTASIGIVICPVDAQDAAVALHYADLAMYQAKTRGKNRVCFYNPEHHESQLRRTQLEEHLRAALKQDALELHYQPIVQLPQASPVGFEALLRWHSPTLGPVSPLSMVQVAEERGLMPELGAWVLNHALQHAKVWRQHHADLYVSVNVSATQFALADFVQQVQGALDLHQVPGEVLVLELTESTLIGDADASVLKMRALKELGVRIALDDFGTGYSSLSYLRQLPVDLLKIDQSFIRTLRDGGASFVRAIVTLAHDQGAIVVAEGVEEAWQADVLSHLKCNLAQGYLFAKPLPFSQAQHYALSASPTPEAHS</sequence>
<dbReference type="Proteomes" id="UP001252370">
    <property type="component" value="Unassembled WGS sequence"/>
</dbReference>
<evidence type="ECO:0000313" key="1">
    <source>
        <dbReference type="EMBL" id="MDR6753950.1"/>
    </source>
</evidence>
<dbReference type="EMBL" id="JAVDTP010000020">
    <property type="protein sequence ID" value="MDR6753950.1"/>
    <property type="molecule type" value="Genomic_DNA"/>
</dbReference>
<reference evidence="1" key="1">
    <citation type="submission" date="2023-07" db="EMBL/GenBank/DDBJ databases">
        <title>Sorghum-associated microbial communities from plants grown in Nebraska, USA.</title>
        <authorList>
            <person name="Schachtman D."/>
        </authorList>
    </citation>
    <scope>NUCLEOTIDE SEQUENCE</scope>
    <source>
        <strain evidence="1">BE73</strain>
    </source>
</reference>
<proteinExistence type="predicted"/>
<organism evidence="1 2">
    <name type="scientific">Deinococcus soli</name>
    <name type="common">ex Cha et al. 2016</name>
    <dbReference type="NCBI Taxonomy" id="1309411"/>
    <lineage>
        <taxon>Bacteria</taxon>
        <taxon>Thermotogati</taxon>
        <taxon>Deinococcota</taxon>
        <taxon>Deinococci</taxon>
        <taxon>Deinococcales</taxon>
        <taxon>Deinococcaceae</taxon>
        <taxon>Deinococcus</taxon>
    </lineage>
</organism>
<keyword evidence="2" id="KW-1185">Reference proteome</keyword>
<gene>
    <name evidence="1" type="ORF">J2Y01_004481</name>
</gene>